<keyword evidence="4" id="KW-0413">Isomerase</keyword>
<evidence type="ECO:0000256" key="2">
    <source>
        <dbReference type="ARBA" id="ARBA00009774"/>
    </source>
</evidence>
<dbReference type="GO" id="GO:0009236">
    <property type="term" value="P:cobalamin biosynthetic process"/>
    <property type="evidence" value="ECO:0007669"/>
    <property type="project" value="UniProtKB-UniPathway"/>
</dbReference>
<accession>F0TC10</accession>
<dbReference type="EMBL" id="CP002551">
    <property type="protein sequence ID" value="ADZ10352.1"/>
    <property type="molecule type" value="Genomic_DNA"/>
</dbReference>
<keyword evidence="7" id="KW-1185">Reference proteome</keyword>
<comment type="similarity">
    <text evidence="2">Belongs to the CobH/CbiC family.</text>
</comment>
<dbReference type="GO" id="GO:0016993">
    <property type="term" value="F:precorrin-8X methylmutase activity"/>
    <property type="evidence" value="ECO:0007669"/>
    <property type="project" value="InterPro"/>
</dbReference>
<reference evidence="6 7" key="2">
    <citation type="journal article" date="2014" name="Int. J. Syst. Evol. Microbiol.">
        <title>Methanobacterium paludis sp. nov. and a novel strain of Methanobacterium lacus isolated from northern peatlands.</title>
        <authorList>
            <person name="Cadillo-Quiroz H."/>
            <person name="Brauer S.L."/>
            <person name="Goodson N."/>
            <person name="Yavitt J.B."/>
            <person name="Zinder S.H."/>
        </authorList>
    </citation>
    <scope>NUCLEOTIDE SEQUENCE [LARGE SCALE GENOMIC DNA]</scope>
    <source>
        <strain evidence="6 7">AL-21</strain>
    </source>
</reference>
<dbReference type="GeneID" id="10278596"/>
<dbReference type="KEGG" id="mel:Metbo_2133"/>
<proteinExistence type="inferred from homology"/>
<reference evidence="7" key="1">
    <citation type="submission" date="2011-02" db="EMBL/GenBank/DDBJ databases">
        <title>Complete sequence of Methanobacterium sp. AL-21.</title>
        <authorList>
            <consortium name="US DOE Joint Genome Institute"/>
            <person name="Lucas S."/>
            <person name="Copeland A."/>
            <person name="Lapidus A."/>
            <person name="Cheng J.-F."/>
            <person name="Goodwin L."/>
            <person name="Pitluck S."/>
            <person name="Chertkov O."/>
            <person name="Detter J.C."/>
            <person name="Han C."/>
            <person name="Tapia R."/>
            <person name="Land M."/>
            <person name="Hauser L."/>
            <person name="Kyrpides N."/>
            <person name="Ivanova N."/>
            <person name="Mikhailova N."/>
            <person name="Pagani I."/>
            <person name="Cadillo-Quiroz H."/>
            <person name="Imachi H."/>
            <person name="Zinder S."/>
            <person name="Liu W."/>
            <person name="Woyke T."/>
        </authorList>
    </citation>
    <scope>NUCLEOTIDE SEQUENCE [LARGE SCALE GENOMIC DNA]</scope>
    <source>
        <strain evidence="7">AL-21</strain>
    </source>
</reference>
<evidence type="ECO:0000313" key="7">
    <source>
        <dbReference type="Proteomes" id="UP000007490"/>
    </source>
</evidence>
<evidence type="ECO:0000256" key="4">
    <source>
        <dbReference type="ARBA" id="ARBA00023235"/>
    </source>
</evidence>
<name>F0TC10_METLA</name>
<feature type="domain" description="Cobalamin biosynthesis precorrin-8X methylmutase CobH/CbiC" evidence="5">
    <location>
        <begin position="23"/>
        <end position="214"/>
    </location>
</feature>
<protein>
    <submittedName>
        <fullName evidence="6">Precorrin-8X methylmutase CbiC/CobH</fullName>
    </submittedName>
</protein>
<dbReference type="STRING" id="877455.Metbo_2133"/>
<evidence type="ECO:0000259" key="5">
    <source>
        <dbReference type="Pfam" id="PF02570"/>
    </source>
</evidence>
<dbReference type="SUPFAM" id="SSF63965">
    <property type="entry name" value="Precorrin-8X methylmutase CbiC/CobH"/>
    <property type="match status" value="1"/>
</dbReference>
<dbReference type="Proteomes" id="UP000007490">
    <property type="component" value="Chromosome"/>
</dbReference>
<evidence type="ECO:0000256" key="3">
    <source>
        <dbReference type="ARBA" id="ARBA00022573"/>
    </source>
</evidence>
<dbReference type="RefSeq" id="WP_013645703.1">
    <property type="nucleotide sequence ID" value="NC_015216.1"/>
</dbReference>
<dbReference type="InterPro" id="IPR036588">
    <property type="entry name" value="CobH/CbiC_sf"/>
</dbReference>
<dbReference type="PANTHER" id="PTHR43588:SF1">
    <property type="entry name" value="COBALT-PRECORRIN-8 METHYLMUTASE"/>
    <property type="match status" value="1"/>
</dbReference>
<evidence type="ECO:0000313" key="6">
    <source>
        <dbReference type="EMBL" id="ADZ10352.1"/>
    </source>
</evidence>
<dbReference type="InterPro" id="IPR003722">
    <property type="entry name" value="Cbl_synth_CobH/CbiC"/>
</dbReference>
<dbReference type="eggNOG" id="arCOG02247">
    <property type="taxonomic scope" value="Archaea"/>
</dbReference>
<dbReference type="OrthoDB" id="24491at2157"/>
<dbReference type="Pfam" id="PF02570">
    <property type="entry name" value="CbiC"/>
    <property type="match status" value="1"/>
</dbReference>
<dbReference type="NCBIfam" id="NF004901">
    <property type="entry name" value="PRK06264.1"/>
    <property type="match status" value="1"/>
</dbReference>
<comment type="pathway">
    <text evidence="1">Cofactor biosynthesis; adenosylcobalamin biosynthesis.</text>
</comment>
<sequence length="221" mass="23654">MSENNDSGKATISMGASTKQGYEIAEKSREIVKSLINAKTKDLTPEEQSIVERIVHSTADPDYADITRISKNFVTESLRAIDQEKDILTDINMVKTGINSYSGRVDCYIRDERAVKIAKKEGITRAAAAIRVAAQEGFDGIVAVGNAPTALLEVLELHKTGEIKLNSVIGVPVGFVGAAESKQALKQTEIPYIITEGPKGGTPIAVATVNSLINLNKGNKA</sequence>
<evidence type="ECO:0000256" key="1">
    <source>
        <dbReference type="ARBA" id="ARBA00004953"/>
    </source>
</evidence>
<dbReference type="Gene3D" id="3.40.50.10230">
    <property type="entry name" value="Cobalamin biosynthesis CobH/CbiC, precorrin-8X methylmutase"/>
    <property type="match status" value="1"/>
</dbReference>
<organism evidence="6 7">
    <name type="scientific">Methanobacterium lacus (strain AL-21)</name>
    <dbReference type="NCBI Taxonomy" id="877455"/>
    <lineage>
        <taxon>Archaea</taxon>
        <taxon>Methanobacteriati</taxon>
        <taxon>Methanobacteriota</taxon>
        <taxon>Methanomada group</taxon>
        <taxon>Methanobacteria</taxon>
        <taxon>Methanobacteriales</taxon>
        <taxon>Methanobacteriaceae</taxon>
        <taxon>Methanobacterium</taxon>
    </lineage>
</organism>
<dbReference type="AlphaFoldDB" id="F0TC10"/>
<gene>
    <name evidence="6" type="ordered locus">Metbo_2133</name>
</gene>
<dbReference type="HOGENOM" id="CLU_084703_1_1_2"/>
<keyword evidence="3" id="KW-0169">Cobalamin biosynthesis</keyword>
<dbReference type="UniPathway" id="UPA00148"/>
<dbReference type="PANTHER" id="PTHR43588">
    <property type="entry name" value="COBALT-PRECORRIN-8 METHYLMUTASE"/>
    <property type="match status" value="1"/>
</dbReference>